<feature type="transmembrane region" description="Helical" evidence="9">
    <location>
        <begin position="174"/>
        <end position="197"/>
    </location>
</feature>
<evidence type="ECO:0000256" key="6">
    <source>
        <dbReference type="ARBA" id="ARBA00022989"/>
    </source>
</evidence>
<name>A0A1G2CY41_9BACT</name>
<dbReference type="EMBL" id="MHLI01000004">
    <property type="protein sequence ID" value="OGZ06274.1"/>
    <property type="molecule type" value="Genomic_DNA"/>
</dbReference>
<proteinExistence type="inferred from homology"/>
<comment type="subcellular location">
    <subcellularLocation>
        <location evidence="1">Cell membrane</location>
        <topology evidence="1">Multi-pass membrane protein</topology>
    </subcellularLocation>
    <subcellularLocation>
        <location evidence="8">Membrane</location>
        <topology evidence="8">Multi-pass membrane protein</topology>
    </subcellularLocation>
</comment>
<evidence type="ECO:0000313" key="11">
    <source>
        <dbReference type="EMBL" id="OGZ06274.1"/>
    </source>
</evidence>
<evidence type="ECO:0000256" key="5">
    <source>
        <dbReference type="ARBA" id="ARBA00022927"/>
    </source>
</evidence>
<dbReference type="Proteomes" id="UP000177122">
    <property type="component" value="Unassembled WGS sequence"/>
</dbReference>
<dbReference type="PANTHER" id="PTHR30625">
    <property type="entry name" value="PROTEIN TOLQ"/>
    <property type="match status" value="1"/>
</dbReference>
<evidence type="ECO:0000256" key="8">
    <source>
        <dbReference type="RuleBase" id="RU004057"/>
    </source>
</evidence>
<feature type="domain" description="MotA/TolQ/ExbB proton channel" evidence="10">
    <location>
        <begin position="124"/>
        <end position="201"/>
    </location>
</feature>
<organism evidence="11 12">
    <name type="scientific">Candidatus Lloydbacteria bacterium RIFCSPHIGHO2_01_FULL_49_22</name>
    <dbReference type="NCBI Taxonomy" id="1798658"/>
    <lineage>
        <taxon>Bacteria</taxon>
        <taxon>Candidatus Lloydiibacteriota</taxon>
    </lineage>
</organism>
<dbReference type="GO" id="GO:0017038">
    <property type="term" value="P:protein import"/>
    <property type="evidence" value="ECO:0007669"/>
    <property type="project" value="TreeGrafter"/>
</dbReference>
<sequence length="224" mass="24602">MATQKSGNTEYLLLLRTFIVHAVGIMLMFFSYKMGWLQKVISTDTLYISRVIILLGVFTLVMGTIKVWTFTKELNVARDATKRFRSGGKRAVLDLLSGSNSRTEEFVKLSIDAGAENRSGVVRAYVMKLERKASSLDHFLEILPMLGLFGTVVGIISAFGALDPLALDKSGPLALPGFMIALITTAVGICFTVWFIFIRMLIGDGVGQLTETLLALPLEGEKDE</sequence>
<evidence type="ECO:0000259" key="10">
    <source>
        <dbReference type="Pfam" id="PF01618"/>
    </source>
</evidence>
<gene>
    <name evidence="11" type="ORF">A2845_00510</name>
</gene>
<dbReference type="AlphaFoldDB" id="A0A1G2CY41"/>
<dbReference type="GO" id="GO:0005886">
    <property type="term" value="C:plasma membrane"/>
    <property type="evidence" value="ECO:0007669"/>
    <property type="project" value="UniProtKB-SubCell"/>
</dbReference>
<dbReference type="InterPro" id="IPR050790">
    <property type="entry name" value="ExbB/TolQ_transport"/>
</dbReference>
<keyword evidence="4 9" id="KW-0812">Transmembrane</keyword>
<accession>A0A1G2CY41</accession>
<evidence type="ECO:0000256" key="3">
    <source>
        <dbReference type="ARBA" id="ARBA00022475"/>
    </source>
</evidence>
<feature type="transmembrane region" description="Helical" evidence="9">
    <location>
        <begin position="139"/>
        <end position="162"/>
    </location>
</feature>
<comment type="similarity">
    <text evidence="8">Belongs to the exbB/tolQ family.</text>
</comment>
<evidence type="ECO:0000256" key="7">
    <source>
        <dbReference type="ARBA" id="ARBA00023136"/>
    </source>
</evidence>
<keyword evidence="7 9" id="KW-0472">Membrane</keyword>
<dbReference type="PANTHER" id="PTHR30625:SF15">
    <property type="entry name" value="BIOPOLYMER TRANSPORT PROTEIN EXBB"/>
    <property type="match status" value="1"/>
</dbReference>
<evidence type="ECO:0000256" key="2">
    <source>
        <dbReference type="ARBA" id="ARBA00022448"/>
    </source>
</evidence>
<keyword evidence="6 9" id="KW-1133">Transmembrane helix</keyword>
<feature type="transmembrane region" description="Helical" evidence="9">
    <location>
        <begin position="12"/>
        <end position="32"/>
    </location>
</feature>
<feature type="transmembrane region" description="Helical" evidence="9">
    <location>
        <begin position="47"/>
        <end position="68"/>
    </location>
</feature>
<comment type="caution">
    <text evidence="11">The sequence shown here is derived from an EMBL/GenBank/DDBJ whole genome shotgun (WGS) entry which is preliminary data.</text>
</comment>
<keyword evidence="5 8" id="KW-0653">Protein transport</keyword>
<evidence type="ECO:0000256" key="9">
    <source>
        <dbReference type="SAM" id="Phobius"/>
    </source>
</evidence>
<keyword evidence="2 8" id="KW-0813">Transport</keyword>
<keyword evidence="3" id="KW-1003">Cell membrane</keyword>
<protein>
    <recommendedName>
        <fullName evidence="10">MotA/TolQ/ExbB proton channel domain-containing protein</fullName>
    </recommendedName>
</protein>
<dbReference type="InterPro" id="IPR002898">
    <property type="entry name" value="MotA_ExbB_proton_chnl"/>
</dbReference>
<evidence type="ECO:0000256" key="1">
    <source>
        <dbReference type="ARBA" id="ARBA00004651"/>
    </source>
</evidence>
<evidence type="ECO:0000313" key="12">
    <source>
        <dbReference type="Proteomes" id="UP000177122"/>
    </source>
</evidence>
<dbReference type="Pfam" id="PF01618">
    <property type="entry name" value="MotA_ExbB"/>
    <property type="match status" value="1"/>
</dbReference>
<reference evidence="11 12" key="1">
    <citation type="journal article" date="2016" name="Nat. Commun.">
        <title>Thousands of microbial genomes shed light on interconnected biogeochemical processes in an aquifer system.</title>
        <authorList>
            <person name="Anantharaman K."/>
            <person name="Brown C.T."/>
            <person name="Hug L.A."/>
            <person name="Sharon I."/>
            <person name="Castelle C.J."/>
            <person name="Probst A.J."/>
            <person name="Thomas B.C."/>
            <person name="Singh A."/>
            <person name="Wilkins M.J."/>
            <person name="Karaoz U."/>
            <person name="Brodie E.L."/>
            <person name="Williams K.H."/>
            <person name="Hubbard S.S."/>
            <person name="Banfield J.F."/>
        </authorList>
    </citation>
    <scope>NUCLEOTIDE SEQUENCE [LARGE SCALE GENOMIC DNA]</scope>
</reference>
<evidence type="ECO:0000256" key="4">
    <source>
        <dbReference type="ARBA" id="ARBA00022692"/>
    </source>
</evidence>